<evidence type="ECO:0000313" key="7">
    <source>
        <dbReference type="Proteomes" id="UP001187471"/>
    </source>
</evidence>
<dbReference type="GO" id="GO:0000027">
    <property type="term" value="P:ribosomal large subunit assembly"/>
    <property type="evidence" value="ECO:0007669"/>
    <property type="project" value="TreeGrafter"/>
</dbReference>
<sequence>MAQGHKKWITGISWEPVHLNSPSRRFVTSSKDGDARIWDITLRKCVICLSGHTLAVTCVKWGGDGVIYT</sequence>
<proteinExistence type="predicted"/>
<dbReference type="PROSITE" id="PS50294">
    <property type="entry name" value="WD_REPEATS_REGION"/>
    <property type="match status" value="1"/>
</dbReference>
<comment type="subcellular location">
    <subcellularLocation>
        <location evidence="1">Nucleus</location>
    </subcellularLocation>
</comment>
<dbReference type="Proteomes" id="UP001187471">
    <property type="component" value="Unassembled WGS sequence"/>
</dbReference>
<dbReference type="Gene3D" id="2.130.10.10">
    <property type="entry name" value="YVTN repeat-like/Quinoprotein amine dehydrogenase"/>
    <property type="match status" value="1"/>
</dbReference>
<evidence type="ECO:0000313" key="6">
    <source>
        <dbReference type="EMBL" id="KAK2994473.1"/>
    </source>
</evidence>
<keyword evidence="3" id="KW-0677">Repeat</keyword>
<evidence type="ECO:0000256" key="4">
    <source>
        <dbReference type="ARBA" id="ARBA00023242"/>
    </source>
</evidence>
<dbReference type="GO" id="GO:0005730">
    <property type="term" value="C:nucleolus"/>
    <property type="evidence" value="ECO:0007669"/>
    <property type="project" value="TreeGrafter"/>
</dbReference>
<dbReference type="Pfam" id="PF00400">
    <property type="entry name" value="WD40"/>
    <property type="match status" value="2"/>
</dbReference>
<feature type="repeat" description="WD" evidence="5">
    <location>
        <begin position="2"/>
        <end position="40"/>
    </location>
</feature>
<dbReference type="AlphaFoldDB" id="A0AA88RQX8"/>
<gene>
    <name evidence="6" type="ORF">RJ640_008841</name>
</gene>
<dbReference type="PROSITE" id="PS50082">
    <property type="entry name" value="WD_REPEATS_2"/>
    <property type="match status" value="1"/>
</dbReference>
<comment type="caution">
    <text evidence="6">The sequence shown here is derived from an EMBL/GenBank/DDBJ whole genome shotgun (WGS) entry which is preliminary data.</text>
</comment>
<dbReference type="PANTHER" id="PTHR19848">
    <property type="entry name" value="WD40 REPEAT PROTEIN"/>
    <property type="match status" value="1"/>
</dbReference>
<name>A0AA88RQX8_9ASTE</name>
<reference evidence="6" key="1">
    <citation type="submission" date="2022-12" db="EMBL/GenBank/DDBJ databases">
        <title>Draft genome assemblies for two species of Escallonia (Escalloniales).</title>
        <authorList>
            <person name="Chanderbali A."/>
            <person name="Dervinis C."/>
            <person name="Anghel I."/>
            <person name="Soltis D."/>
            <person name="Soltis P."/>
            <person name="Zapata F."/>
        </authorList>
    </citation>
    <scope>NUCLEOTIDE SEQUENCE</scope>
    <source>
        <strain evidence="6">UCBG92.1500</strain>
        <tissue evidence="6">Leaf</tissue>
    </source>
</reference>
<evidence type="ECO:0000256" key="2">
    <source>
        <dbReference type="ARBA" id="ARBA00022574"/>
    </source>
</evidence>
<feature type="non-terminal residue" evidence="6">
    <location>
        <position position="69"/>
    </location>
</feature>
<protein>
    <submittedName>
        <fullName evidence="6">Uncharacterized protein</fullName>
    </submittedName>
</protein>
<keyword evidence="4" id="KW-0539">Nucleus</keyword>
<dbReference type="InterPro" id="IPR036322">
    <property type="entry name" value="WD40_repeat_dom_sf"/>
</dbReference>
<evidence type="ECO:0000256" key="1">
    <source>
        <dbReference type="ARBA" id="ARBA00004123"/>
    </source>
</evidence>
<keyword evidence="7" id="KW-1185">Reference proteome</keyword>
<dbReference type="SUPFAM" id="SSF50978">
    <property type="entry name" value="WD40 repeat-like"/>
    <property type="match status" value="1"/>
</dbReference>
<evidence type="ECO:0000256" key="5">
    <source>
        <dbReference type="PROSITE-ProRule" id="PRU00221"/>
    </source>
</evidence>
<dbReference type="EMBL" id="JAVXUO010000203">
    <property type="protein sequence ID" value="KAK2994473.1"/>
    <property type="molecule type" value="Genomic_DNA"/>
</dbReference>
<dbReference type="InterPro" id="IPR015943">
    <property type="entry name" value="WD40/YVTN_repeat-like_dom_sf"/>
</dbReference>
<keyword evidence="2 5" id="KW-0853">WD repeat</keyword>
<dbReference type="InterPro" id="IPR001680">
    <property type="entry name" value="WD40_rpt"/>
</dbReference>
<dbReference type="PANTHER" id="PTHR19848:SF0">
    <property type="entry name" value="NOTCHLESS PROTEIN HOMOLOG 1"/>
    <property type="match status" value="1"/>
</dbReference>
<organism evidence="6 7">
    <name type="scientific">Escallonia rubra</name>
    <dbReference type="NCBI Taxonomy" id="112253"/>
    <lineage>
        <taxon>Eukaryota</taxon>
        <taxon>Viridiplantae</taxon>
        <taxon>Streptophyta</taxon>
        <taxon>Embryophyta</taxon>
        <taxon>Tracheophyta</taxon>
        <taxon>Spermatophyta</taxon>
        <taxon>Magnoliopsida</taxon>
        <taxon>eudicotyledons</taxon>
        <taxon>Gunneridae</taxon>
        <taxon>Pentapetalae</taxon>
        <taxon>asterids</taxon>
        <taxon>campanulids</taxon>
        <taxon>Escalloniales</taxon>
        <taxon>Escalloniaceae</taxon>
        <taxon>Escallonia</taxon>
    </lineage>
</organism>
<accession>A0AA88RQX8</accession>
<evidence type="ECO:0000256" key="3">
    <source>
        <dbReference type="ARBA" id="ARBA00022737"/>
    </source>
</evidence>